<evidence type="ECO:0000256" key="4">
    <source>
        <dbReference type="ARBA" id="ARBA00023128"/>
    </source>
</evidence>
<feature type="region of interest" description="Disordered" evidence="7">
    <location>
        <begin position="428"/>
        <end position="466"/>
    </location>
</feature>
<evidence type="ECO:0000256" key="1">
    <source>
        <dbReference type="ARBA" id="ARBA00022452"/>
    </source>
</evidence>
<comment type="subunit">
    <text evidence="6">Component of the ER-mitochondria encounter structure (ERMES) or MDM complex, composed of MMM1, MDM10, MDM12 and MDM34. Associates with the mitochondrial outer membrane sorting assembly machinery SAM(core) complex.</text>
</comment>
<evidence type="ECO:0000313" key="9">
    <source>
        <dbReference type="Proteomes" id="UP000249363"/>
    </source>
</evidence>
<dbReference type="GO" id="GO:1990456">
    <property type="term" value="P:mitochondrion-endoplasmic reticulum membrane tethering"/>
    <property type="evidence" value="ECO:0007669"/>
    <property type="project" value="UniProtKB-UniRule"/>
</dbReference>
<reference evidence="8 9" key="1">
    <citation type="journal article" date="2017" name="Biotechnol. Biofuels">
        <title>Differential beta-glucosidase expression as a function of carbon source availability in Talaromyces amestolkiae: a genomic and proteomic approach.</title>
        <authorList>
            <person name="de Eugenio L.I."/>
            <person name="Mendez-Liter J.A."/>
            <person name="Nieto-Dominguez M."/>
            <person name="Alonso L."/>
            <person name="Gil-Munoz J."/>
            <person name="Barriuso J."/>
            <person name="Prieto A."/>
            <person name="Martinez M.J."/>
        </authorList>
    </citation>
    <scope>NUCLEOTIDE SEQUENCE [LARGE SCALE GENOMIC DNA]</scope>
    <source>
        <strain evidence="8 9">CIB</strain>
    </source>
</reference>
<keyword evidence="3 6" id="KW-1000">Mitochondrion outer membrane</keyword>
<dbReference type="GO" id="GO:0070096">
    <property type="term" value="P:mitochondrial outer membrane translocase complex assembly"/>
    <property type="evidence" value="ECO:0007669"/>
    <property type="project" value="UniProtKB-UniRule"/>
</dbReference>
<comment type="subcellular location">
    <subcellularLocation>
        <location evidence="6">Mitochondrion outer membrane</location>
        <topology evidence="6">Multi-pass membrane protein</topology>
    </subcellularLocation>
    <text evidence="6">The ERMES/MDM complex localizes to a few discrete foci (around 10 per single cell), that represent mitochondria-endoplasmic reticulum junctions. These foci are often found next to mtDNA nucleoids.</text>
</comment>
<name>A0A364L1I8_TALAM</name>
<feature type="compositionally biased region" description="Low complexity" evidence="7">
    <location>
        <begin position="429"/>
        <end position="452"/>
    </location>
</feature>
<dbReference type="PANTHER" id="PTHR28035">
    <property type="entry name" value="MITOCHONDRIAL DISTRIBUTION AND MORPHOLOGY PROTEIN 10"/>
    <property type="match status" value="1"/>
</dbReference>
<evidence type="ECO:0000256" key="3">
    <source>
        <dbReference type="ARBA" id="ARBA00022787"/>
    </source>
</evidence>
<dbReference type="GO" id="GO:0001401">
    <property type="term" value="C:SAM complex"/>
    <property type="evidence" value="ECO:0007669"/>
    <property type="project" value="TreeGrafter"/>
</dbReference>
<organism evidence="8 9">
    <name type="scientific">Talaromyces amestolkiae</name>
    <dbReference type="NCBI Taxonomy" id="1196081"/>
    <lineage>
        <taxon>Eukaryota</taxon>
        <taxon>Fungi</taxon>
        <taxon>Dikarya</taxon>
        <taxon>Ascomycota</taxon>
        <taxon>Pezizomycotina</taxon>
        <taxon>Eurotiomycetes</taxon>
        <taxon>Eurotiomycetidae</taxon>
        <taxon>Eurotiales</taxon>
        <taxon>Trichocomaceae</taxon>
        <taxon>Talaromyces</taxon>
        <taxon>Talaromyces sect. Talaromyces</taxon>
    </lineage>
</organism>
<protein>
    <recommendedName>
        <fullName evidence="6">Mitochondrial distribution and morphology protein 10</fullName>
    </recommendedName>
    <alternativeName>
        <fullName evidence="6">Mitochondrial inheritance component MDM10</fullName>
    </alternativeName>
</protein>
<keyword evidence="4 6" id="KW-0496">Mitochondrion</keyword>
<keyword evidence="5 6" id="KW-0472">Membrane</keyword>
<proteinExistence type="inferred from homology"/>
<dbReference type="Pfam" id="PF12519">
    <property type="entry name" value="MDM10"/>
    <property type="match status" value="1"/>
</dbReference>
<dbReference type="STRING" id="1196081.A0A364L1I8"/>
<comment type="similarity">
    <text evidence="6">Belongs to the MDM10 family.</text>
</comment>
<dbReference type="GO" id="GO:0051654">
    <property type="term" value="P:establishment of mitochondrion localization"/>
    <property type="evidence" value="ECO:0007669"/>
    <property type="project" value="TreeGrafter"/>
</dbReference>
<comment type="caution">
    <text evidence="8">The sequence shown here is derived from an EMBL/GenBank/DDBJ whole genome shotgun (WGS) entry which is preliminary data.</text>
</comment>
<dbReference type="EMBL" id="MIKG01000010">
    <property type="protein sequence ID" value="RAO69668.1"/>
    <property type="molecule type" value="Genomic_DNA"/>
</dbReference>
<dbReference type="InterPro" id="IPR027539">
    <property type="entry name" value="Mdm10"/>
</dbReference>
<evidence type="ECO:0000313" key="8">
    <source>
        <dbReference type="EMBL" id="RAO69668.1"/>
    </source>
</evidence>
<evidence type="ECO:0000256" key="5">
    <source>
        <dbReference type="ARBA" id="ARBA00023136"/>
    </source>
</evidence>
<comment type="function">
    <text evidence="6">Component of the ERMES/MDM complex, which serves as a molecular tether to connect the endoplasmic reticulum and mitochondria. Components of this complex are involved in the control of mitochondrial shape and protein biogenesis and may function in phospholipid exchange. MDM10 is involved in the late assembly steps of the general translocase of the mitochondrial outer membrane (TOM complex). Functions in the TOM40-specific route of the assembly of outer membrane beta-barrel proteins, including the association of TOM40 with the receptor TOM22 and small TOM proteins. Can associate with the SAM(core) complex as well as the MDM12-MMM1 complex, both involved in late steps of the major beta-barrel assembly pathway, that is responsible for biogenesis of all outer membrane beta-barrel proteins. May act as a switch that shuttles between both complexes and channels precursor proteins into the TOM40-specific pathway. Plays a role in mitochondrial morphology and in the inheritance of mitochondria.</text>
</comment>
<dbReference type="GO" id="GO:0045040">
    <property type="term" value="P:protein insertion into mitochondrial outer membrane"/>
    <property type="evidence" value="ECO:0007669"/>
    <property type="project" value="UniProtKB-UniRule"/>
</dbReference>
<keyword evidence="9" id="KW-1185">Reference proteome</keyword>
<dbReference type="Proteomes" id="UP000249363">
    <property type="component" value="Unassembled WGS sequence"/>
</dbReference>
<dbReference type="AlphaFoldDB" id="A0A364L1I8"/>
<evidence type="ECO:0000256" key="2">
    <source>
        <dbReference type="ARBA" id="ARBA00022692"/>
    </source>
</evidence>
<keyword evidence="1 6" id="KW-1134">Transmembrane beta strand</keyword>
<keyword evidence="2 6" id="KW-0812">Transmembrane</keyword>
<dbReference type="GO" id="GO:0015914">
    <property type="term" value="P:phospholipid transport"/>
    <property type="evidence" value="ECO:0007669"/>
    <property type="project" value="TreeGrafter"/>
</dbReference>
<comment type="domain">
    <text evidence="6">Lacks alpha-helical transmembrane segments, suggesting that it resides in the membrane via beta-sheet conformations similar to those predicted for other outer membrane proteins and porin.</text>
</comment>
<evidence type="ECO:0000256" key="7">
    <source>
        <dbReference type="SAM" id="MobiDB-lite"/>
    </source>
</evidence>
<accession>A0A364L1I8</accession>
<gene>
    <name evidence="6" type="primary">MDM10</name>
    <name evidence="8" type="ORF">BHQ10_005680</name>
</gene>
<evidence type="ECO:0000256" key="6">
    <source>
        <dbReference type="HAMAP-Rule" id="MF_03102"/>
    </source>
</evidence>
<sequence length="477" mass="50781">MLEFMDYVQLAFAEATRWNQDNSYSALTATAESLLDFHVPERLQVHLSSLSTPHFATSYTLGTVGLIDGSVSYLFSTVPLNNTPSQSGLIPLRRLVRGYRQIEAPVPPIRNWGWDSIPSHSSLENVDSLGVSDDVVRKATLLHATLHLPPPSTLNALFLRRISPTTQITAALVSTQAPPLIKSAPSAALLAQISHDTGTFSNEYLFSTDNALFGWRGLWNIGLEPIPGKASTDKVSLLSAGAEAYYSPISSLVGLSTGLKFSTLPAAARTLSSSSPGSTPNPISSFPYTLTLTLTPLTGSLSTTYSARASPNLAFSSRFGFNVYSWESEMVAGCEIWRKSPRTEPIEADDGLDWARRKMGIVKDLASERISSLTSSSTSQALEENEGDSVIKVRVDQSWNVRLLWEGRVKSLLVTAGVSLGPGTFTALSTGPSSPTSSSAPVAAAGTGSSQSSGGGGPPTSRPSYWQGVGVSILYSS</sequence>
<dbReference type="PANTHER" id="PTHR28035:SF1">
    <property type="entry name" value="MITOCHONDRIAL DISTRIBUTION AND MORPHOLOGY PROTEIN 10"/>
    <property type="match status" value="1"/>
</dbReference>
<dbReference type="GO" id="GO:0032865">
    <property type="term" value="C:ERMES complex"/>
    <property type="evidence" value="ECO:0007669"/>
    <property type="project" value="UniProtKB-UniRule"/>
</dbReference>
<dbReference type="OrthoDB" id="2103793at2759"/>
<dbReference type="HAMAP" id="MF_03102">
    <property type="entry name" value="Mdm10"/>
    <property type="match status" value="1"/>
</dbReference>